<evidence type="ECO:0000313" key="3">
    <source>
        <dbReference type="Proteomes" id="UP001295423"/>
    </source>
</evidence>
<evidence type="ECO:0000313" key="2">
    <source>
        <dbReference type="EMBL" id="CAJ1959782.1"/>
    </source>
</evidence>
<keyword evidence="3" id="KW-1185">Reference proteome</keyword>
<comment type="caution">
    <text evidence="2">The sequence shown here is derived from an EMBL/GenBank/DDBJ whole genome shotgun (WGS) entry which is preliminary data.</text>
</comment>
<organism evidence="2 3">
    <name type="scientific">Cylindrotheca closterium</name>
    <dbReference type="NCBI Taxonomy" id="2856"/>
    <lineage>
        <taxon>Eukaryota</taxon>
        <taxon>Sar</taxon>
        <taxon>Stramenopiles</taxon>
        <taxon>Ochrophyta</taxon>
        <taxon>Bacillariophyta</taxon>
        <taxon>Bacillariophyceae</taxon>
        <taxon>Bacillariophycidae</taxon>
        <taxon>Bacillariales</taxon>
        <taxon>Bacillariaceae</taxon>
        <taxon>Cylindrotheca</taxon>
    </lineage>
</organism>
<dbReference type="Proteomes" id="UP001295423">
    <property type="component" value="Unassembled WGS sequence"/>
</dbReference>
<protein>
    <submittedName>
        <fullName evidence="2">Uncharacterized protein</fullName>
    </submittedName>
</protein>
<keyword evidence="1" id="KW-0472">Membrane</keyword>
<reference evidence="2" key="1">
    <citation type="submission" date="2023-08" db="EMBL/GenBank/DDBJ databases">
        <authorList>
            <person name="Audoor S."/>
            <person name="Bilcke G."/>
        </authorList>
    </citation>
    <scope>NUCLEOTIDE SEQUENCE</scope>
</reference>
<feature type="non-terminal residue" evidence="2">
    <location>
        <position position="1"/>
    </location>
</feature>
<proteinExistence type="predicted"/>
<accession>A0AAD2JL40</accession>
<name>A0AAD2JL40_9STRA</name>
<evidence type="ECO:0000256" key="1">
    <source>
        <dbReference type="SAM" id="Phobius"/>
    </source>
</evidence>
<keyword evidence="1" id="KW-0812">Transmembrane</keyword>
<keyword evidence="1" id="KW-1133">Transmembrane helix</keyword>
<gene>
    <name evidence="2" type="ORF">CYCCA115_LOCUS18201</name>
</gene>
<dbReference type="AlphaFoldDB" id="A0AAD2JL40"/>
<dbReference type="EMBL" id="CAKOGP040002022">
    <property type="protein sequence ID" value="CAJ1959782.1"/>
    <property type="molecule type" value="Genomic_DNA"/>
</dbReference>
<sequence length="249" mass="27863">EHPTGNCMRYLAFNRLMFQLLLLAILTIGFAVLTDELEIYRYHEEQWADPSSLDIEITRNDWNKTFRTIKASLTNFKGVHGCPLSYTIPATTAIPADPDPSTDYASIEDKIIAHAPIVNTQGDFVATFRTDNTTLWKLLSALFKDTVDWTDIKHCAQTKDGRTAFLDLKSARLGAQYTNNVSAKIERRWLALSYAGPKSNWKFTITPATTSNASSSLPSSMITKNLMSEPEFASSLIRLSLESSTQLLT</sequence>
<feature type="transmembrane region" description="Helical" evidence="1">
    <location>
        <begin position="12"/>
        <end position="33"/>
    </location>
</feature>